<dbReference type="InterPro" id="IPR007867">
    <property type="entry name" value="GMC_OxRtase_C"/>
</dbReference>
<dbReference type="RefSeq" id="WP_259806450.1">
    <property type="nucleotide sequence ID" value="NZ_CP080774.1"/>
</dbReference>
<comment type="similarity">
    <text evidence="2 5">Belongs to the GMC oxidoreductase family.</text>
</comment>
<evidence type="ECO:0000313" key="8">
    <source>
        <dbReference type="EMBL" id="UWP96200.1"/>
    </source>
</evidence>
<dbReference type="PANTHER" id="PTHR11552:SF147">
    <property type="entry name" value="CHOLINE DEHYDROGENASE, MITOCHONDRIAL"/>
    <property type="match status" value="1"/>
</dbReference>
<evidence type="ECO:0000313" key="9">
    <source>
        <dbReference type="Proteomes" id="UP001057991"/>
    </source>
</evidence>
<dbReference type="Gene3D" id="3.30.560.10">
    <property type="entry name" value="Glucose Oxidase, domain 3"/>
    <property type="match status" value="1"/>
</dbReference>
<evidence type="ECO:0000256" key="4">
    <source>
        <dbReference type="ARBA" id="ARBA00022827"/>
    </source>
</evidence>
<evidence type="ECO:0000259" key="7">
    <source>
        <dbReference type="PROSITE" id="PS00624"/>
    </source>
</evidence>
<dbReference type="PIRSF" id="PIRSF000137">
    <property type="entry name" value="Alcohol_oxidase"/>
    <property type="match status" value="1"/>
</dbReference>
<evidence type="ECO:0000256" key="1">
    <source>
        <dbReference type="ARBA" id="ARBA00001974"/>
    </source>
</evidence>
<reference evidence="8" key="1">
    <citation type="submission" date="2021-08" db="EMBL/GenBank/DDBJ databases">
        <authorList>
            <person name="Nwanade C."/>
            <person name="Wang M."/>
            <person name="Masoudi A."/>
            <person name="Yu Z."/>
            <person name="Liu J."/>
        </authorList>
    </citation>
    <scope>NUCLEOTIDE SEQUENCE</scope>
    <source>
        <strain evidence="8">S056</strain>
    </source>
</reference>
<evidence type="ECO:0000256" key="5">
    <source>
        <dbReference type="RuleBase" id="RU003968"/>
    </source>
</evidence>
<feature type="domain" description="Glucose-methanol-choline oxidoreductase N-terminal" evidence="6">
    <location>
        <begin position="83"/>
        <end position="106"/>
    </location>
</feature>
<accession>A0A9Q9HF67</accession>
<gene>
    <name evidence="8" type="ORF">K3X48_04210</name>
</gene>
<dbReference type="InterPro" id="IPR000172">
    <property type="entry name" value="GMC_OxRdtase_N"/>
</dbReference>
<dbReference type="SUPFAM" id="SSF51905">
    <property type="entry name" value="FAD/NAD(P)-binding domain"/>
    <property type="match status" value="1"/>
</dbReference>
<dbReference type="Pfam" id="PF00732">
    <property type="entry name" value="GMC_oxred_N"/>
    <property type="match status" value="1"/>
</dbReference>
<dbReference type="SUPFAM" id="SSF54373">
    <property type="entry name" value="FAD-linked reductases, C-terminal domain"/>
    <property type="match status" value="1"/>
</dbReference>
<dbReference type="EMBL" id="CP080776">
    <property type="protein sequence ID" value="UWP96200.1"/>
    <property type="molecule type" value="Genomic_DNA"/>
</dbReference>
<evidence type="ECO:0000259" key="6">
    <source>
        <dbReference type="PROSITE" id="PS00623"/>
    </source>
</evidence>
<evidence type="ECO:0000256" key="2">
    <source>
        <dbReference type="ARBA" id="ARBA00010790"/>
    </source>
</evidence>
<comment type="cofactor">
    <cofactor evidence="1">
        <name>FAD</name>
        <dbReference type="ChEBI" id="CHEBI:57692"/>
    </cofactor>
</comment>
<proteinExistence type="inferred from homology"/>
<protein>
    <submittedName>
        <fullName evidence="8">GMC family oxidoreductase N-terminal domain-containing protein</fullName>
    </submittedName>
</protein>
<sequence length="541" mass="59316">MEFDYVIVGGGSAGSVLAARLSEDPSVEVCLLEAGGAGKSLLVRVPVGVVAMLPGRPVKLNNWAYQTVPQKGLNGRLGYQPRGRMLGGSSGLNAMLYVRGQAADFDAWREAGCDGWGWQDVLPYFKRAENNIRGADAWHGANGPLQVSEQLAPRPISRAFVKAHQAVQIAETHDFNREDNEGAGLFQVTQFHDDARRGERCSAAAAYLHPVLDRPNLTVLTHAHATRVLLEGKRAVGVAYQRHEQQCELRARREVILCGGAFNSPQLLQLSGIGCAQELGAHGIEVQHVLPGVGQNLQDHLDFTMSFKTRDRDNLGIGLRAGVQFVRHMLRWRRDGRSMVASPMAEAGSFFKSDPSVDRADIQTHFVIGIVDDHARKLHYGHGYSCHVCLLRPKSRGRVGLRSADPMAPPLIDPNFLHHPDDIKAMVRGVRIARQILSAPEMAKYRHKELFGVEDGLSDAAWEEHIRARADTIYHPVGTCRMGEDAGAVVDSQLRVHGLEALRVADASVMPLLVSGNTNAPTIMIAEKCSDLIRREEGREV</sequence>
<dbReference type="Gene3D" id="3.50.50.60">
    <property type="entry name" value="FAD/NAD(P)-binding domain"/>
    <property type="match status" value="1"/>
</dbReference>
<dbReference type="PROSITE" id="PS00624">
    <property type="entry name" value="GMC_OXRED_2"/>
    <property type="match status" value="1"/>
</dbReference>
<keyword evidence="3 5" id="KW-0285">Flavoprotein</keyword>
<dbReference type="AlphaFoldDB" id="A0A9Q9HF67"/>
<evidence type="ECO:0000256" key="3">
    <source>
        <dbReference type="ARBA" id="ARBA00022630"/>
    </source>
</evidence>
<feature type="domain" description="Glucose-methanol-choline oxidoreductase N-terminal" evidence="7">
    <location>
        <begin position="260"/>
        <end position="274"/>
    </location>
</feature>
<name>A0A9Q9HF67_9RHOB</name>
<dbReference type="InterPro" id="IPR012132">
    <property type="entry name" value="GMC_OxRdtase"/>
</dbReference>
<dbReference type="GO" id="GO:0016614">
    <property type="term" value="F:oxidoreductase activity, acting on CH-OH group of donors"/>
    <property type="evidence" value="ECO:0007669"/>
    <property type="project" value="InterPro"/>
</dbReference>
<dbReference type="GO" id="GO:0050660">
    <property type="term" value="F:flavin adenine dinucleotide binding"/>
    <property type="evidence" value="ECO:0007669"/>
    <property type="project" value="InterPro"/>
</dbReference>
<organism evidence="8 9">
    <name type="scientific">Aliiroseovarius crassostreae</name>
    <dbReference type="NCBI Taxonomy" id="154981"/>
    <lineage>
        <taxon>Bacteria</taxon>
        <taxon>Pseudomonadati</taxon>
        <taxon>Pseudomonadota</taxon>
        <taxon>Alphaproteobacteria</taxon>
        <taxon>Rhodobacterales</taxon>
        <taxon>Paracoccaceae</taxon>
        <taxon>Aliiroseovarius</taxon>
    </lineage>
</organism>
<dbReference type="Proteomes" id="UP001057991">
    <property type="component" value="Chromosome"/>
</dbReference>
<dbReference type="PANTHER" id="PTHR11552">
    <property type="entry name" value="GLUCOSE-METHANOL-CHOLINE GMC OXIDOREDUCTASE"/>
    <property type="match status" value="1"/>
</dbReference>
<dbReference type="Pfam" id="PF05199">
    <property type="entry name" value="GMC_oxred_C"/>
    <property type="match status" value="1"/>
</dbReference>
<dbReference type="PROSITE" id="PS00623">
    <property type="entry name" value="GMC_OXRED_1"/>
    <property type="match status" value="1"/>
</dbReference>
<dbReference type="InterPro" id="IPR036188">
    <property type="entry name" value="FAD/NAD-bd_sf"/>
</dbReference>
<keyword evidence="4 5" id="KW-0274">FAD</keyword>